<dbReference type="CDD" id="cd10910">
    <property type="entry name" value="PIN_limkain_b1_N_like"/>
    <property type="match status" value="1"/>
</dbReference>
<sequence length="530" mass="58038">MMANPDASTLIASSESSGKKATHLADSNINMLQPSSSHQSRTSSDGPIAILWDIENCPVPSDVRPEDAAGNIRMALQVHPVIKGAVVMFSAYGDFNAFPRRLREGCQRTGVKLIDVPNGRKDAADKAILVDMFLFALDNPPPSSIMLISGDVDFAPALHILGQRGYTVILVIPACVAVSSALTNAGKFVWDWPSVVRGEGFVPPTKVLMPPRGGVADTAVYLMGCHINDNPNAQNDEEAIVYRGISESYCNLRDLSLWSQSLSEYNNISSTLPCLPTTLRSQSLPSGLNEVSGGGVSSGDQMESTLWVQPGDLNGLKSQLVKLLELSGGCLLLTRVPAEYHKCFGRPLYVSEYGALKLVNLFRKMGDTMVVEGKGRQKFVHLRKSGPSAPPLVLTRKDKKGKGTQEECIDNNVTGGGSSDEFLDEERVVIEENDVSKSRYYNQGTAARCEIDDRSLEQFKYELQEILVSYSCPIFLGSFEAIYQQRYKKPLEYKKLGVNQLEELLEKVSDVVELHEEPINKRKFLAAVSG</sequence>
<dbReference type="AlphaFoldDB" id="A0A2I4DS52"/>
<evidence type="ECO:0000313" key="2">
    <source>
        <dbReference type="Proteomes" id="UP000235220"/>
    </source>
</evidence>
<dbReference type="InterPro" id="IPR025605">
    <property type="entry name" value="OST-HTH/LOTUS_dom"/>
</dbReference>
<dbReference type="GO" id="GO:0005777">
    <property type="term" value="C:peroxisome"/>
    <property type="evidence" value="ECO:0007669"/>
    <property type="project" value="InterPro"/>
</dbReference>
<dbReference type="KEGG" id="jre:108982948"/>
<dbReference type="InterPro" id="IPR021139">
    <property type="entry name" value="NYN"/>
</dbReference>
<evidence type="ECO:0000313" key="3">
    <source>
        <dbReference type="RefSeq" id="XP_018809980.1"/>
    </source>
</evidence>
<name>A0A2I4DS52_JUGRE</name>
<dbReference type="GO" id="GO:0010468">
    <property type="term" value="P:regulation of gene expression"/>
    <property type="evidence" value="ECO:0007669"/>
    <property type="project" value="InterPro"/>
</dbReference>
<dbReference type="FunCoup" id="A0A2I4DS52">
    <property type="interactions" value="3263"/>
</dbReference>
<dbReference type="PROSITE" id="PS51644">
    <property type="entry name" value="HTH_OST"/>
    <property type="match status" value="2"/>
</dbReference>
<dbReference type="RefSeq" id="XP_018809980.1">
    <property type="nucleotide sequence ID" value="XM_018954435.2"/>
</dbReference>
<dbReference type="PANTHER" id="PTHR14379">
    <property type="entry name" value="LIMKAIN B LKAP"/>
    <property type="match status" value="1"/>
</dbReference>
<protein>
    <submittedName>
        <fullName evidence="3">Uncharacterized protein LOC108982948</fullName>
    </submittedName>
</protein>
<dbReference type="InterPro" id="IPR024768">
    <property type="entry name" value="Marf1"/>
</dbReference>
<dbReference type="STRING" id="51240.A0A2I4DS52"/>
<dbReference type="GeneID" id="108982948"/>
<dbReference type="GO" id="GO:0004540">
    <property type="term" value="F:RNA nuclease activity"/>
    <property type="evidence" value="ECO:0007669"/>
    <property type="project" value="InterPro"/>
</dbReference>
<dbReference type="Gene3D" id="3.30.420.610">
    <property type="entry name" value="LOTUS domain-like"/>
    <property type="match status" value="2"/>
</dbReference>
<feature type="region of interest" description="Disordered" evidence="1">
    <location>
        <begin position="1"/>
        <end position="23"/>
    </location>
</feature>
<dbReference type="Gramene" id="Jr16_22250_p1">
    <property type="protein sequence ID" value="cds.Jr16_22250_p1"/>
    <property type="gene ID" value="Jr16_22250"/>
</dbReference>
<evidence type="ECO:0000256" key="1">
    <source>
        <dbReference type="SAM" id="MobiDB-lite"/>
    </source>
</evidence>
<dbReference type="OrthoDB" id="549353at2759"/>
<reference evidence="3" key="1">
    <citation type="submission" date="2025-08" db="UniProtKB">
        <authorList>
            <consortium name="RefSeq"/>
        </authorList>
    </citation>
    <scope>IDENTIFICATION</scope>
    <source>
        <tissue evidence="3">Leaves</tissue>
    </source>
</reference>
<gene>
    <name evidence="3" type="primary">LOC108982948</name>
</gene>
<feature type="compositionally biased region" description="Polar residues" evidence="1">
    <location>
        <begin position="1"/>
        <end position="16"/>
    </location>
</feature>
<proteinExistence type="predicted"/>
<dbReference type="InterPro" id="IPR041966">
    <property type="entry name" value="LOTUS-like"/>
</dbReference>
<dbReference type="Pfam" id="PF12872">
    <property type="entry name" value="OST-HTH"/>
    <property type="match status" value="2"/>
</dbReference>
<organism evidence="2 3">
    <name type="scientific">Juglans regia</name>
    <name type="common">English walnut</name>
    <dbReference type="NCBI Taxonomy" id="51240"/>
    <lineage>
        <taxon>Eukaryota</taxon>
        <taxon>Viridiplantae</taxon>
        <taxon>Streptophyta</taxon>
        <taxon>Embryophyta</taxon>
        <taxon>Tracheophyta</taxon>
        <taxon>Spermatophyta</taxon>
        <taxon>Magnoliopsida</taxon>
        <taxon>eudicotyledons</taxon>
        <taxon>Gunneridae</taxon>
        <taxon>Pentapetalae</taxon>
        <taxon>rosids</taxon>
        <taxon>fabids</taxon>
        <taxon>Fagales</taxon>
        <taxon>Juglandaceae</taxon>
        <taxon>Juglans</taxon>
    </lineage>
</organism>
<dbReference type="Gene3D" id="3.40.50.1010">
    <property type="entry name" value="5'-nuclease"/>
    <property type="match status" value="1"/>
</dbReference>
<accession>A0A2I4DS52</accession>
<dbReference type="Pfam" id="PF01936">
    <property type="entry name" value="NYN"/>
    <property type="match status" value="1"/>
</dbReference>
<dbReference type="Proteomes" id="UP000235220">
    <property type="component" value="Chromosome 16"/>
</dbReference>
<dbReference type="CDD" id="cd08824">
    <property type="entry name" value="LOTUS"/>
    <property type="match status" value="2"/>
</dbReference>
<keyword evidence="2" id="KW-1185">Reference proteome</keyword>
<dbReference type="PANTHER" id="PTHR14379:SF82">
    <property type="entry name" value="OS08G0230500 PROTEIN"/>
    <property type="match status" value="1"/>
</dbReference>